<comment type="caution">
    <text evidence="7">The sequence shown here is derived from an EMBL/GenBank/DDBJ whole genome shotgun (WGS) entry which is preliminary data.</text>
</comment>
<dbReference type="SMART" id="SM00670">
    <property type="entry name" value="PINc"/>
    <property type="match status" value="1"/>
</dbReference>
<dbReference type="Gene3D" id="3.40.50.1010">
    <property type="entry name" value="5'-nuclease"/>
    <property type="match status" value="1"/>
</dbReference>
<feature type="domain" description="TRAM" evidence="6">
    <location>
        <begin position="317"/>
        <end position="378"/>
    </location>
</feature>
<keyword evidence="3" id="KW-0378">Hydrolase</keyword>
<organism evidence="7 8">
    <name type="scientific">Clostridium perfringens</name>
    <dbReference type="NCBI Taxonomy" id="1502"/>
    <lineage>
        <taxon>Bacteria</taxon>
        <taxon>Bacillati</taxon>
        <taxon>Bacillota</taxon>
        <taxon>Clostridia</taxon>
        <taxon>Eubacteriales</taxon>
        <taxon>Clostridiaceae</taxon>
        <taxon>Clostridium</taxon>
    </lineage>
</organism>
<name>A0A133NAK3_CLOPF</name>
<dbReference type="PATRIC" id="fig|1502.174.peg.872"/>
<dbReference type="PROSITE" id="PS50926">
    <property type="entry name" value="TRAM"/>
    <property type="match status" value="1"/>
</dbReference>
<evidence type="ECO:0000259" key="6">
    <source>
        <dbReference type="PROSITE" id="PS50926"/>
    </source>
</evidence>
<dbReference type="GO" id="GO:0016787">
    <property type="term" value="F:hydrolase activity"/>
    <property type="evidence" value="ECO:0007669"/>
    <property type="project" value="UniProtKB-KW"/>
</dbReference>
<dbReference type="EMBL" id="LRPU01000036">
    <property type="protein sequence ID" value="KXA13328.1"/>
    <property type="molecule type" value="Genomic_DNA"/>
</dbReference>
<feature type="transmembrane region" description="Helical" evidence="5">
    <location>
        <begin position="57"/>
        <end position="79"/>
    </location>
</feature>
<feature type="transmembrane region" description="Helical" evidence="5">
    <location>
        <begin position="132"/>
        <end position="154"/>
    </location>
</feature>
<dbReference type="InterPro" id="IPR002792">
    <property type="entry name" value="TRAM_dom"/>
</dbReference>
<sequence length="383" mass="42209">MIKTKHVNNYIGGEFVIKKIFRVIFTILGLLIGFVLADGIRKSAIGNEYLTNIFFKVSFYVILIAVFGIILFILSPFIYKSIRKLITFIEKGISKLSPSEIIFGAGGAIVALVLALVITLPLSSFLSGLNEMLGPIVSVIINIIAMVIGADIAVKKREDITGYFENFRKNQSKEKKTKSSSNKKNEATPKVLDTSVIIDGRIFDLCQTGFIEGALVIPTFVLDELRHISDCSDSLKRTRGRRGLDILNKIQKELPIEVIMWEGDFPEIAEVDIKLLKLAQKLNGKVVTNDYNLNKVAEFQGVPVLNINELANAIKPVVLPGEEMTLTVVKDGKESGQGVAYLDDGTMIVVEGGRKYMGKEITVVVTSVLQTAAGRMIFAKYKS</sequence>
<dbReference type="Pfam" id="PF01850">
    <property type="entry name" value="PIN"/>
    <property type="match status" value="1"/>
</dbReference>
<keyword evidence="5" id="KW-0812">Transmembrane</keyword>
<keyword evidence="2" id="KW-0540">Nuclease</keyword>
<feature type="transmembrane region" description="Helical" evidence="5">
    <location>
        <begin position="20"/>
        <end position="37"/>
    </location>
</feature>
<dbReference type="InterPro" id="IPR002716">
    <property type="entry name" value="PIN_dom"/>
</dbReference>
<dbReference type="GO" id="GO:0004518">
    <property type="term" value="F:nuclease activity"/>
    <property type="evidence" value="ECO:0007669"/>
    <property type="project" value="UniProtKB-KW"/>
</dbReference>
<reference evidence="7 8" key="1">
    <citation type="submission" date="2016-01" db="EMBL/GenBank/DDBJ databases">
        <authorList>
            <person name="Oliw E.H."/>
        </authorList>
    </citation>
    <scope>NUCLEOTIDE SEQUENCE [LARGE SCALE GENOMIC DNA]</scope>
    <source>
        <strain evidence="7 8">MJR7757A</strain>
    </source>
</reference>
<evidence type="ECO:0000256" key="2">
    <source>
        <dbReference type="ARBA" id="ARBA00022722"/>
    </source>
</evidence>
<protein>
    <submittedName>
        <fullName evidence="7">PIN domain protein</fullName>
    </submittedName>
</protein>
<evidence type="ECO:0000256" key="3">
    <source>
        <dbReference type="ARBA" id="ARBA00022801"/>
    </source>
</evidence>
<evidence type="ECO:0000256" key="5">
    <source>
        <dbReference type="SAM" id="Phobius"/>
    </source>
</evidence>
<dbReference type="PANTHER" id="PTHR11603">
    <property type="entry name" value="AAA FAMILY ATPASE"/>
    <property type="match status" value="1"/>
</dbReference>
<dbReference type="PANTHER" id="PTHR11603:SF147">
    <property type="entry name" value="MEMBRANE PROTEIN"/>
    <property type="match status" value="1"/>
</dbReference>
<feature type="transmembrane region" description="Helical" evidence="5">
    <location>
        <begin position="100"/>
        <end position="120"/>
    </location>
</feature>
<evidence type="ECO:0000256" key="1">
    <source>
        <dbReference type="ARBA" id="ARBA00001946"/>
    </source>
</evidence>
<dbReference type="AlphaFoldDB" id="A0A133NAK3"/>
<keyword evidence="5" id="KW-1133">Transmembrane helix</keyword>
<dbReference type="SUPFAM" id="SSF88723">
    <property type="entry name" value="PIN domain-like"/>
    <property type="match status" value="1"/>
</dbReference>
<keyword evidence="4" id="KW-0460">Magnesium</keyword>
<evidence type="ECO:0000256" key="4">
    <source>
        <dbReference type="ARBA" id="ARBA00022842"/>
    </source>
</evidence>
<dbReference type="InterPro" id="IPR029060">
    <property type="entry name" value="PIN-like_dom_sf"/>
</dbReference>
<keyword evidence="5" id="KW-0472">Membrane</keyword>
<comment type="cofactor">
    <cofactor evidence="1">
        <name>Mg(2+)</name>
        <dbReference type="ChEBI" id="CHEBI:18420"/>
    </cofactor>
</comment>
<dbReference type="InterPro" id="IPR052041">
    <property type="entry name" value="Nucleic_acid_metab_PIN/TRAM"/>
</dbReference>
<dbReference type="Pfam" id="PF01938">
    <property type="entry name" value="TRAM"/>
    <property type="match status" value="1"/>
</dbReference>
<proteinExistence type="predicted"/>
<accession>A0A133NAK3</accession>
<evidence type="ECO:0000313" key="8">
    <source>
        <dbReference type="Proteomes" id="UP000070646"/>
    </source>
</evidence>
<dbReference type="CDD" id="cd09877">
    <property type="entry name" value="PIN_YacL-like"/>
    <property type="match status" value="1"/>
</dbReference>
<gene>
    <name evidence="7" type="ORF">HMPREF3222_00861</name>
</gene>
<dbReference type="Proteomes" id="UP000070646">
    <property type="component" value="Unassembled WGS sequence"/>
</dbReference>
<evidence type="ECO:0000313" key="7">
    <source>
        <dbReference type="EMBL" id="KXA13328.1"/>
    </source>
</evidence>